<dbReference type="SMART" id="SM00342">
    <property type="entry name" value="HTH_ARAC"/>
    <property type="match status" value="1"/>
</dbReference>
<dbReference type="SUPFAM" id="SSF46689">
    <property type="entry name" value="Homeodomain-like"/>
    <property type="match status" value="2"/>
</dbReference>
<dbReference type="Pfam" id="PF12833">
    <property type="entry name" value="HTH_18"/>
    <property type="match status" value="1"/>
</dbReference>
<evidence type="ECO:0000313" key="12">
    <source>
        <dbReference type="Proteomes" id="UP000261905"/>
    </source>
</evidence>
<evidence type="ECO:0000256" key="1">
    <source>
        <dbReference type="ARBA" id="ARBA00004196"/>
    </source>
</evidence>
<dbReference type="PANTHER" id="PTHR30532:SF29">
    <property type="entry name" value="FE(3+) DICITRATE-BINDING PERIPLASMIC PROTEIN"/>
    <property type="match status" value="1"/>
</dbReference>
<dbReference type="Proteomes" id="UP000261905">
    <property type="component" value="Unassembled WGS sequence"/>
</dbReference>
<dbReference type="PROSITE" id="PS00041">
    <property type="entry name" value="HTH_ARAC_FAMILY_1"/>
    <property type="match status" value="1"/>
</dbReference>
<dbReference type="AlphaFoldDB" id="A0A371PID6"/>
<evidence type="ECO:0000259" key="10">
    <source>
        <dbReference type="PROSITE" id="PS50983"/>
    </source>
</evidence>
<dbReference type="GO" id="GO:0030288">
    <property type="term" value="C:outer membrane-bounded periplasmic space"/>
    <property type="evidence" value="ECO:0007669"/>
    <property type="project" value="TreeGrafter"/>
</dbReference>
<dbReference type="OrthoDB" id="2652069at2"/>
<protein>
    <submittedName>
        <fullName evidence="11">Helix-turn-helix domain-containing protein</fullName>
    </submittedName>
</protein>
<reference evidence="11 12" key="1">
    <citation type="submission" date="2018-08" db="EMBL/GenBank/DDBJ databases">
        <title>Paenibacillus sp. M4BSY-1, whole genome shotgun sequence.</title>
        <authorList>
            <person name="Tuo L."/>
        </authorList>
    </citation>
    <scope>NUCLEOTIDE SEQUENCE [LARGE SCALE GENOMIC DNA]</scope>
    <source>
        <strain evidence="11 12">M4BSY-1</strain>
    </source>
</reference>
<dbReference type="PRINTS" id="PR00032">
    <property type="entry name" value="HTHARAC"/>
</dbReference>
<evidence type="ECO:0000256" key="8">
    <source>
        <dbReference type="SAM" id="MobiDB-lite"/>
    </source>
</evidence>
<dbReference type="RefSeq" id="WP_116047038.1">
    <property type="nucleotide sequence ID" value="NZ_QUBQ01000002.1"/>
</dbReference>
<dbReference type="GO" id="GO:1901678">
    <property type="term" value="P:iron coordination entity transport"/>
    <property type="evidence" value="ECO:0007669"/>
    <property type="project" value="UniProtKB-ARBA"/>
</dbReference>
<comment type="similarity">
    <text evidence="2">Belongs to the bacterial solute-binding protein 8 family.</text>
</comment>
<dbReference type="InterPro" id="IPR051313">
    <property type="entry name" value="Bact_iron-sidero_bind"/>
</dbReference>
<dbReference type="InterPro" id="IPR002491">
    <property type="entry name" value="ABC_transptr_periplasmic_BD"/>
</dbReference>
<keyword evidence="4" id="KW-0732">Signal</keyword>
<evidence type="ECO:0000256" key="4">
    <source>
        <dbReference type="ARBA" id="ARBA00022729"/>
    </source>
</evidence>
<dbReference type="GO" id="GO:0003700">
    <property type="term" value="F:DNA-binding transcription factor activity"/>
    <property type="evidence" value="ECO:0007669"/>
    <property type="project" value="InterPro"/>
</dbReference>
<dbReference type="PANTHER" id="PTHR30532">
    <property type="entry name" value="IRON III DICITRATE-BINDING PERIPLASMIC PROTEIN"/>
    <property type="match status" value="1"/>
</dbReference>
<dbReference type="Gene3D" id="1.10.10.60">
    <property type="entry name" value="Homeodomain-like"/>
    <property type="match status" value="2"/>
</dbReference>
<keyword evidence="5" id="KW-0805">Transcription regulation</keyword>
<dbReference type="GO" id="GO:0043565">
    <property type="term" value="F:sequence-specific DNA binding"/>
    <property type="evidence" value="ECO:0007669"/>
    <property type="project" value="InterPro"/>
</dbReference>
<name>A0A371PID6_9BACL</name>
<dbReference type="PROSITE" id="PS01124">
    <property type="entry name" value="HTH_ARAC_FAMILY_2"/>
    <property type="match status" value="1"/>
</dbReference>
<gene>
    <name evidence="11" type="ORF">DX130_16030</name>
</gene>
<evidence type="ECO:0000256" key="6">
    <source>
        <dbReference type="ARBA" id="ARBA00023125"/>
    </source>
</evidence>
<feature type="domain" description="HTH araC/xylS-type" evidence="9">
    <location>
        <begin position="174"/>
        <end position="272"/>
    </location>
</feature>
<feature type="domain" description="Fe/B12 periplasmic-binding" evidence="10">
    <location>
        <begin position="391"/>
        <end position="645"/>
    </location>
</feature>
<dbReference type="InterPro" id="IPR009057">
    <property type="entry name" value="Homeodomain-like_sf"/>
</dbReference>
<proteinExistence type="inferred from homology"/>
<keyword evidence="7" id="KW-0804">Transcription</keyword>
<evidence type="ECO:0000259" key="9">
    <source>
        <dbReference type="PROSITE" id="PS01124"/>
    </source>
</evidence>
<dbReference type="Pfam" id="PF01497">
    <property type="entry name" value="Peripla_BP_2"/>
    <property type="match status" value="1"/>
</dbReference>
<dbReference type="InterPro" id="IPR018062">
    <property type="entry name" value="HTH_AraC-typ_CS"/>
</dbReference>
<comment type="subcellular location">
    <subcellularLocation>
        <location evidence="1">Cell envelope</location>
    </subcellularLocation>
</comment>
<dbReference type="EMBL" id="QUBQ01000002">
    <property type="protein sequence ID" value="REK75140.1"/>
    <property type="molecule type" value="Genomic_DNA"/>
</dbReference>
<evidence type="ECO:0000256" key="7">
    <source>
        <dbReference type="ARBA" id="ARBA00023163"/>
    </source>
</evidence>
<feature type="compositionally biased region" description="Low complexity" evidence="8">
    <location>
        <begin position="350"/>
        <end position="364"/>
    </location>
</feature>
<dbReference type="PROSITE" id="PS50983">
    <property type="entry name" value="FE_B12_PBP"/>
    <property type="match status" value="1"/>
</dbReference>
<comment type="caution">
    <text evidence="11">The sequence shown here is derived from an EMBL/GenBank/DDBJ whole genome shotgun (WGS) entry which is preliminary data.</text>
</comment>
<sequence>MRLEDHIAAWNHAAVKVLDIRHAVMNPGDKLHAYVLPASGFIYGVRGSASVNLDGIDYDADRHYILHGGKGMRLNIEAKEMFEYFLLFYRTSLPGRKDIARLIERSNPFRMQYGFEPSEPLPLHYHLIAMEQFWAQASPLERIQVKGLFYQFIHELMKQFKNDRVHSRKPDVIQQVVRHIHEHYRQNLSLESIAEQFNYSPRHLSMLFKGHTGSSLIEYLIRFRLHHAEELLRNTDASLRDIAAEVGYTDVYYFSRMFRKYMGQSPIRYRKASRQQGKSDNSPFSISRFSIGESRVPRYNVVEYDNHYQNKTVGGSSPMQITKKSSFILAMMLSLALLLSACGSANVSSPSVVTSEPTSSSSVEGGANKESGTRTVSTVKGDVVVPANPERVVVLYLQGDLIALGIKPIGTSDVYEGAAFAGALEGIEDLGVWFEPNPEEVMALKPDLILVPSEETYEKLKDIAPTVLVPFDKMATDERVMMIGKVFGKEQEATALLDNFHAKVEDSKKKLAEQGILDKTVTIIEGGKKEMSVIESKLYGRGSQIIYEYLELKAPEVIQKKMDSSKEATGNTVSLEVLSDYIGDFVFRSVWDGADDLSENPVWNSIPAIKEGRLIEIGFDFSYYSDIYSLDKQLDFIVEKLLEANGKN</sequence>
<feature type="region of interest" description="Disordered" evidence="8">
    <location>
        <begin position="350"/>
        <end position="375"/>
    </location>
</feature>
<dbReference type="InterPro" id="IPR018060">
    <property type="entry name" value="HTH_AraC"/>
</dbReference>
<accession>A0A371PID6</accession>
<dbReference type="InterPro" id="IPR020449">
    <property type="entry name" value="Tscrpt_reg_AraC-type_HTH"/>
</dbReference>
<dbReference type="Gene3D" id="3.40.50.1980">
    <property type="entry name" value="Nitrogenase molybdenum iron protein domain"/>
    <property type="match status" value="2"/>
</dbReference>
<organism evidence="11 12">
    <name type="scientific">Paenibacillus paeoniae</name>
    <dbReference type="NCBI Taxonomy" id="2292705"/>
    <lineage>
        <taxon>Bacteria</taxon>
        <taxon>Bacillati</taxon>
        <taxon>Bacillota</taxon>
        <taxon>Bacilli</taxon>
        <taxon>Bacillales</taxon>
        <taxon>Paenibacillaceae</taxon>
        <taxon>Paenibacillus</taxon>
    </lineage>
</organism>
<dbReference type="SUPFAM" id="SSF53807">
    <property type="entry name" value="Helical backbone' metal receptor"/>
    <property type="match status" value="1"/>
</dbReference>
<evidence type="ECO:0000256" key="3">
    <source>
        <dbReference type="ARBA" id="ARBA00022448"/>
    </source>
</evidence>
<evidence type="ECO:0000256" key="5">
    <source>
        <dbReference type="ARBA" id="ARBA00023015"/>
    </source>
</evidence>
<keyword evidence="3" id="KW-0813">Transport</keyword>
<keyword evidence="12" id="KW-1185">Reference proteome</keyword>
<keyword evidence="6" id="KW-0238">DNA-binding</keyword>
<evidence type="ECO:0000313" key="11">
    <source>
        <dbReference type="EMBL" id="REK75140.1"/>
    </source>
</evidence>
<evidence type="ECO:0000256" key="2">
    <source>
        <dbReference type="ARBA" id="ARBA00008814"/>
    </source>
</evidence>